<dbReference type="Pfam" id="PF22759">
    <property type="entry name" value="E217_GP41"/>
    <property type="match status" value="1"/>
</dbReference>
<reference evidence="1 2" key="1">
    <citation type="submission" date="2019-01" db="EMBL/GenBank/DDBJ databases">
        <authorList>
            <person name="Chen W.-M."/>
        </authorList>
    </citation>
    <scope>NUCLEOTIDE SEQUENCE [LARGE SCALE GENOMIC DNA]</scope>
    <source>
        <strain evidence="1 2">CCP-6</strain>
    </source>
</reference>
<dbReference type="AlphaFoldDB" id="A0A437MC99"/>
<comment type="caution">
    <text evidence="1">The sequence shown here is derived from an EMBL/GenBank/DDBJ whole genome shotgun (WGS) entry which is preliminary data.</text>
</comment>
<name>A0A437MC99_9PROT</name>
<dbReference type="Proteomes" id="UP000282957">
    <property type="component" value="Unassembled WGS sequence"/>
</dbReference>
<dbReference type="RefSeq" id="WP_127788746.1">
    <property type="nucleotide sequence ID" value="NZ_SACL01000006.1"/>
</dbReference>
<dbReference type="EMBL" id="SACL01000006">
    <property type="protein sequence ID" value="RVT95258.1"/>
    <property type="molecule type" value="Genomic_DNA"/>
</dbReference>
<gene>
    <name evidence="1" type="ORF">EOD42_16880</name>
</gene>
<evidence type="ECO:0000313" key="1">
    <source>
        <dbReference type="EMBL" id="RVT95258.1"/>
    </source>
</evidence>
<dbReference type="OrthoDB" id="5690318at2"/>
<proteinExistence type="predicted"/>
<protein>
    <submittedName>
        <fullName evidence="1">Uncharacterized protein</fullName>
    </submittedName>
</protein>
<sequence>MSQSLSRRHLQAHILLRPTTDAEGRTINPPFIEGGHEVTLRGYRMAAAIKKNGELSMGELQLRIAGLPLSLMNQLATLGRLPLATRRNIVTVSAGDDQSGLGVCFQGTITGAWADFKGAPEVVFYITAMAGLDASLAIIPPSSFSGTADVATIMAGLAQVMGYGFENNGVTAQLSNPYFPGTAMAQMRACAEAAGIEMTVENQTLIISPRGVARGSRIPLVSPSTGMIGYPSFTNTGIAGATLYNPSIGFHSLIEIKSDLQPACGRWRITSLTHELESETPGGSWFTNFMASEPRYVPIRAG</sequence>
<dbReference type="InterPro" id="IPR054496">
    <property type="entry name" value="E217_GP41"/>
</dbReference>
<accession>A0A437MC99</accession>
<organism evidence="1 2">
    <name type="scientific">Rhodovarius crocodyli</name>
    <dbReference type="NCBI Taxonomy" id="1979269"/>
    <lineage>
        <taxon>Bacteria</taxon>
        <taxon>Pseudomonadati</taxon>
        <taxon>Pseudomonadota</taxon>
        <taxon>Alphaproteobacteria</taxon>
        <taxon>Acetobacterales</taxon>
        <taxon>Roseomonadaceae</taxon>
        <taxon>Rhodovarius</taxon>
    </lineage>
</organism>
<keyword evidence="2" id="KW-1185">Reference proteome</keyword>
<evidence type="ECO:0000313" key="2">
    <source>
        <dbReference type="Proteomes" id="UP000282957"/>
    </source>
</evidence>